<evidence type="ECO:0000256" key="5">
    <source>
        <dbReference type="ARBA" id="ARBA00023069"/>
    </source>
</evidence>
<keyword evidence="5" id="KW-0969">Cilium</keyword>
<dbReference type="Gene3D" id="2.60.120.200">
    <property type="match status" value="1"/>
</dbReference>
<dbReference type="InterPro" id="IPR053879">
    <property type="entry name" value="HYDIN_VesB_CFA65-like_Ig"/>
</dbReference>
<evidence type="ECO:0000256" key="8">
    <source>
        <dbReference type="SAM" id="SignalP"/>
    </source>
</evidence>
<proteinExistence type="predicted"/>
<name>A0ABW3CY38_9FLAO</name>
<evidence type="ECO:0000256" key="6">
    <source>
        <dbReference type="ARBA" id="ARBA00023157"/>
    </source>
</evidence>
<dbReference type="Gene3D" id="2.60.40.10">
    <property type="entry name" value="Immunoglobulins"/>
    <property type="match status" value="2"/>
</dbReference>
<comment type="caution">
    <text evidence="10">The sequence shown here is derived from an EMBL/GenBank/DDBJ whole genome shotgun (WGS) entry which is preliminary data.</text>
</comment>
<keyword evidence="11" id="KW-1185">Reference proteome</keyword>
<dbReference type="NCBIfam" id="TIGR04183">
    <property type="entry name" value="Por_Secre_tail"/>
    <property type="match status" value="1"/>
</dbReference>
<comment type="subcellular location">
    <subcellularLocation>
        <location evidence="1">Cell projection</location>
        <location evidence="1">Cilium</location>
    </subcellularLocation>
    <subcellularLocation>
        <location evidence="2">Cytoplasm</location>
    </subcellularLocation>
</comment>
<feature type="chain" id="PRO_5047265718" evidence="8">
    <location>
        <begin position="27"/>
        <end position="1732"/>
    </location>
</feature>
<dbReference type="Proteomes" id="UP001596978">
    <property type="component" value="Unassembled WGS sequence"/>
</dbReference>
<dbReference type="InterPro" id="IPR013320">
    <property type="entry name" value="ConA-like_dom_sf"/>
</dbReference>
<dbReference type="Pfam" id="PF22544">
    <property type="entry name" value="HYDIN_VesB_CFA65-like_Ig"/>
    <property type="match status" value="1"/>
</dbReference>
<keyword evidence="7" id="KW-0966">Cell projection</keyword>
<evidence type="ECO:0000256" key="1">
    <source>
        <dbReference type="ARBA" id="ARBA00004138"/>
    </source>
</evidence>
<accession>A0ABW3CY38</accession>
<gene>
    <name evidence="10" type="ORF">ACFQ1M_09520</name>
</gene>
<evidence type="ECO:0000313" key="11">
    <source>
        <dbReference type="Proteomes" id="UP001596978"/>
    </source>
</evidence>
<evidence type="ECO:0000256" key="2">
    <source>
        <dbReference type="ARBA" id="ARBA00004496"/>
    </source>
</evidence>
<evidence type="ECO:0000256" key="3">
    <source>
        <dbReference type="ARBA" id="ARBA00022490"/>
    </source>
</evidence>
<dbReference type="EMBL" id="JBHTJH010000005">
    <property type="protein sequence ID" value="MFD0862451.1"/>
    <property type="molecule type" value="Genomic_DNA"/>
</dbReference>
<feature type="signal peptide" evidence="8">
    <location>
        <begin position="1"/>
        <end position="26"/>
    </location>
</feature>
<reference evidence="11" key="1">
    <citation type="journal article" date="2019" name="Int. J. Syst. Evol. Microbiol.">
        <title>The Global Catalogue of Microorganisms (GCM) 10K type strain sequencing project: providing services to taxonomists for standard genome sequencing and annotation.</title>
        <authorList>
            <consortium name="The Broad Institute Genomics Platform"/>
            <consortium name="The Broad Institute Genome Sequencing Center for Infectious Disease"/>
            <person name="Wu L."/>
            <person name="Ma J."/>
        </authorList>
    </citation>
    <scope>NUCLEOTIDE SEQUENCE [LARGE SCALE GENOMIC DNA]</scope>
    <source>
        <strain evidence="11">CCUG 62952</strain>
    </source>
</reference>
<keyword evidence="6" id="KW-1015">Disulfide bond</keyword>
<dbReference type="InterPro" id="IPR006558">
    <property type="entry name" value="LamG-like"/>
</dbReference>
<dbReference type="NCBIfam" id="NF012200">
    <property type="entry name" value="choice_anch_D"/>
    <property type="match status" value="2"/>
</dbReference>
<dbReference type="InterPro" id="IPR013783">
    <property type="entry name" value="Ig-like_fold"/>
</dbReference>
<evidence type="ECO:0000313" key="10">
    <source>
        <dbReference type="EMBL" id="MFD0862451.1"/>
    </source>
</evidence>
<dbReference type="InterPro" id="IPR026444">
    <property type="entry name" value="Secre_tail"/>
</dbReference>
<evidence type="ECO:0000256" key="4">
    <source>
        <dbReference type="ARBA" id="ARBA00022729"/>
    </source>
</evidence>
<dbReference type="Pfam" id="PF13385">
    <property type="entry name" value="Laminin_G_3"/>
    <property type="match status" value="1"/>
</dbReference>
<dbReference type="RefSeq" id="WP_386407460.1">
    <property type="nucleotide sequence ID" value="NZ_JBHTJH010000005.1"/>
</dbReference>
<sequence>MKTNRSYRSYAALASLLFCVYTVSFSQTTIAKHSFESSGDTWTPLTLSQPACTSGNSVWDYVTTLSAITPNDGLQFWGIRDLRGPCNGNANQFESIALPNVDVSAFANVTVSFDFYTIGFDNQDDIRYQVFFDGVGQGNVLLVDGGTTNSSTGGWLTETISVPPTVTNVRIVIRVRQNGTSDYAGIDNIRLEGFDPPEMDVMGNGNTILDGASSGSTANDTDFGSITAGSTITKTFTIENNGTGDLDLTGIPTVQLSGSTDFTVTSFPSTPVAAGSSTTFEVTYSPLTSGSDTAIVTINNNDSDESIYDFVIQANATPTGGGPEIDVQGNDLSIFDGDTTPSVDDFTDFGITDLTTPIAIPFFVYNFGTSTLQVTNIFLTGSADFSVTVPTFPENVGTGGDVEDFVVTFTPSAFGTFSTTVTIVSNDSDEGTYTFIINAEVQNLTTPPDGPGGVTSNLRLWLKADSESGSLSDSDPIVNWGDQAYGSTRDANAKATEEPTFLNNPTDNINFNPIVYFDGTKSMYGGQGFYNHDLYIVLKPDVIINSSTSPKDVFCGDDIATNPGSQDVTGFELGNSSARYSGESVAYNQGSESSYGAAEIGAVYTGVQMFNVRRQSGGGGVDLYNNGTLLATTEANTSTYKDIANSRYWIGRSEPFGASYNGSILEIITYDTTKAVGDRNKIESYLAIKYGVTLGVNGTGLDYVDSNGDVIWDASANAGFNYDIAGIGRDDDSALNQKQSKSENTTSEVTIGLRSIESTNSANTNSFTDDRDYLIWGHNGSDLDFTSKTVNVTIGPETITTNTDVADRTWKIIEIATTDVPAVRVSVPTASFISGLPPLTGNDAYVLLVADDAALTVNQETVFLEANGANQEVMYDFNGTKFFTFGVAHEVVASRRMEFDGNDDYIQVGDRVDINAAFTISSWVRTTGSNADNNEKAIVSKDGASGGYKFSLRNNDRVRFENGLGDNITSNTSIDPNIWHHIAITHDGTTANLYIDGVLDNSTAMALPSANSNTFAIGAEYRDSTDIRNEFMGDIDEVRIWDGALSVDQIRFIMNQEIEEFGTGVKGTVLPISVTKNDINTLNWSDLRAYYSMNTYIGTHLNDASGNGNRGNLKNPGNYDVEAQTAPIPYVSTANATWETTVAWENGSGMYTPGASVTINGTPTTIDWNIVQVSHNIDMNSNTKVLALISDSNEVTVQNDSGLTISHYLELEGQIDLEGESQLIQEDNSDLVVTSAGSIERDQQGTADNFTYNYWSSPVGAINTTANNQNIQLANVLMDGTNAASPQSINFQPSINAADGAPTSPITISTGWIYKFVNGAANDYYAWIPTGSAGAISAGEGFTMKGAGTGGANAEQNYVFVGKPNNGDISLALTAGNEYLVGNPYPSAIDADAFILDNTSTTGTLYFWQHWGGNSHVLGDYQGGYALYNLAGGVEAASHPDVNQAGTGTKTPERYIPVAQGFYVVGNTSGTVNFENDQRTFITEGSGNSVYIRGNGHVSTRTSLTDARTKVNLKVTTPGGIVRRLLLTLDENTTYGIDWAYDAKLTESQYDDAYWLIEDQPHLIQAIPNFDADKSLSLGMNLTNSGTIRYELEHIENDDASLELYLLDKLTYQIYDLQTTAVEVTVNSGMNNDRFEVVFNNSSLSVDDQQLVDESGISFEYIQNLEAIRVASNNSSLGIEKLLLFNIFGQQLLEWNIDRDMSEIKVNSLATGSYIMKLVTSKGEIAKKFVKK</sequence>
<dbReference type="Pfam" id="PF26628">
    <property type="entry name" value="DUF8202"/>
    <property type="match status" value="1"/>
</dbReference>
<feature type="domain" description="LamG-like jellyroll fold" evidence="9">
    <location>
        <begin position="916"/>
        <end position="1048"/>
    </location>
</feature>
<keyword evidence="3" id="KW-0963">Cytoplasm</keyword>
<evidence type="ECO:0000256" key="7">
    <source>
        <dbReference type="ARBA" id="ARBA00023273"/>
    </source>
</evidence>
<dbReference type="SUPFAM" id="SSF49899">
    <property type="entry name" value="Concanavalin A-like lectins/glucanases"/>
    <property type="match status" value="1"/>
</dbReference>
<protein>
    <submittedName>
        <fullName evidence="10">Choice-of-anchor D domain-containing protein</fullName>
    </submittedName>
</protein>
<dbReference type="InterPro" id="IPR058515">
    <property type="entry name" value="DUF8202"/>
</dbReference>
<evidence type="ECO:0000259" key="9">
    <source>
        <dbReference type="SMART" id="SM00560"/>
    </source>
</evidence>
<organism evidence="10 11">
    <name type="scientific">Sungkyunkwania multivorans</name>
    <dbReference type="NCBI Taxonomy" id="1173618"/>
    <lineage>
        <taxon>Bacteria</taxon>
        <taxon>Pseudomonadati</taxon>
        <taxon>Bacteroidota</taxon>
        <taxon>Flavobacteriia</taxon>
        <taxon>Flavobacteriales</taxon>
        <taxon>Flavobacteriaceae</taxon>
        <taxon>Sungkyunkwania</taxon>
    </lineage>
</organism>
<keyword evidence="4 8" id="KW-0732">Signal</keyword>
<dbReference type="SMART" id="SM00560">
    <property type="entry name" value="LamGL"/>
    <property type="match status" value="1"/>
</dbReference>